<evidence type="ECO:0000313" key="2">
    <source>
        <dbReference type="Proteomes" id="UP000642488"/>
    </source>
</evidence>
<reference evidence="1" key="1">
    <citation type="submission" date="2020-12" db="EMBL/GenBank/DDBJ databases">
        <title>Bacterial taxonomy.</title>
        <authorList>
            <person name="Pan X."/>
        </authorList>
    </citation>
    <scope>NUCLEOTIDE SEQUENCE</scope>
    <source>
        <strain evidence="1">KCTC 52957</strain>
    </source>
</reference>
<keyword evidence="2" id="KW-1185">Reference proteome</keyword>
<comment type="caution">
    <text evidence="1">The sequence shown here is derived from an EMBL/GenBank/DDBJ whole genome shotgun (WGS) entry which is preliminary data.</text>
</comment>
<dbReference type="AlphaFoldDB" id="A0A934IFA3"/>
<dbReference type="EMBL" id="JAEKPD010000001">
    <property type="protein sequence ID" value="MBJ3761696.1"/>
    <property type="molecule type" value="Genomic_DNA"/>
</dbReference>
<name>A0A934IFA3_9RHOB</name>
<proteinExistence type="predicted"/>
<protein>
    <submittedName>
        <fullName evidence="1">Uncharacterized protein</fullName>
    </submittedName>
</protein>
<evidence type="ECO:0000313" key="1">
    <source>
        <dbReference type="EMBL" id="MBJ3761696.1"/>
    </source>
</evidence>
<accession>A0A934IFA3</accession>
<sequence>MLKTFLVAFDRLPDGAFQARYAGRGWNCVKSSLVNGRSQKLVAHETGGAGYISLNFYRLSCGNTRLFPCEMSHEKVVRFVTECTVTDPPAR</sequence>
<gene>
    <name evidence="1" type="ORF">ILP92_02880</name>
</gene>
<dbReference type="Proteomes" id="UP000642488">
    <property type="component" value="Unassembled WGS sequence"/>
</dbReference>
<organism evidence="1 2">
    <name type="scientific">Palleronia pontilimi</name>
    <dbReference type="NCBI Taxonomy" id="1964209"/>
    <lineage>
        <taxon>Bacteria</taxon>
        <taxon>Pseudomonadati</taxon>
        <taxon>Pseudomonadota</taxon>
        <taxon>Alphaproteobacteria</taxon>
        <taxon>Rhodobacterales</taxon>
        <taxon>Roseobacteraceae</taxon>
        <taxon>Palleronia</taxon>
    </lineage>
</organism>